<comment type="caution">
    <text evidence="3">The sequence shown here is derived from an EMBL/GenBank/DDBJ whole genome shotgun (WGS) entry which is preliminary data.</text>
</comment>
<dbReference type="InterPro" id="IPR011335">
    <property type="entry name" value="Restrct_endonuc-II-like"/>
</dbReference>
<dbReference type="InterPro" id="IPR047216">
    <property type="entry name" value="Endonuclease_DUF559_bact"/>
</dbReference>
<dbReference type="GO" id="GO:0004519">
    <property type="term" value="F:endonuclease activity"/>
    <property type="evidence" value="ECO:0007669"/>
    <property type="project" value="UniProtKB-KW"/>
</dbReference>
<keyword evidence="4" id="KW-1185">Reference proteome</keyword>
<proteinExistence type="predicted"/>
<dbReference type="RefSeq" id="WP_166401791.1">
    <property type="nucleotide sequence ID" value="NZ_JAANHS010000002.1"/>
</dbReference>
<keyword evidence="3" id="KW-0540">Nuclease</keyword>
<dbReference type="InterPro" id="IPR007569">
    <property type="entry name" value="DUF559"/>
</dbReference>
<organism evidence="3 4">
    <name type="scientific">Rhodobacter calidifons</name>
    <dbReference type="NCBI Taxonomy" id="2715277"/>
    <lineage>
        <taxon>Bacteria</taxon>
        <taxon>Pseudomonadati</taxon>
        <taxon>Pseudomonadota</taxon>
        <taxon>Alphaproteobacteria</taxon>
        <taxon>Rhodobacterales</taxon>
        <taxon>Rhodobacter group</taxon>
        <taxon>Rhodobacter</taxon>
    </lineage>
</organism>
<dbReference type="Proteomes" id="UP001515660">
    <property type="component" value="Unassembled WGS sequence"/>
</dbReference>
<protein>
    <submittedName>
        <fullName evidence="3">Endonuclease domain-containing protein</fullName>
    </submittedName>
</protein>
<dbReference type="Pfam" id="PF04480">
    <property type="entry name" value="DUF559"/>
    <property type="match status" value="1"/>
</dbReference>
<dbReference type="Gene3D" id="3.40.960.10">
    <property type="entry name" value="VSR Endonuclease"/>
    <property type="match status" value="1"/>
</dbReference>
<reference evidence="3 4" key="1">
    <citation type="journal article" date="2022" name="Microorganisms">
        <title>Genome Sequence and Characterization of a Xanthorhodopsin-Containing, Aerobic Anoxygenic Phototrophic Rhodobacter Species, Isolated from Mesophilic Conditions at Yellowstone National Park.</title>
        <authorList>
            <person name="Kyndt J.A."/>
            <person name="Robertson S."/>
            <person name="Shoffstall I.B."/>
            <person name="Ramaley R.F."/>
            <person name="Meyer T.E."/>
        </authorList>
    </citation>
    <scope>NUCLEOTIDE SEQUENCE [LARGE SCALE GENOMIC DNA]</scope>
    <source>
        <strain evidence="3 4">M37P</strain>
    </source>
</reference>
<keyword evidence="3" id="KW-0378">Hydrolase</keyword>
<evidence type="ECO:0000259" key="2">
    <source>
        <dbReference type="Pfam" id="PF04480"/>
    </source>
</evidence>
<dbReference type="PANTHER" id="PTHR38590">
    <property type="entry name" value="BLL0828 PROTEIN"/>
    <property type="match status" value="1"/>
</dbReference>
<dbReference type="EMBL" id="JAANHS010000002">
    <property type="protein sequence ID" value="NHB75761.1"/>
    <property type="molecule type" value="Genomic_DNA"/>
</dbReference>
<gene>
    <name evidence="3" type="ORF">G8O29_03265</name>
</gene>
<evidence type="ECO:0000313" key="3">
    <source>
        <dbReference type="EMBL" id="NHB75761.1"/>
    </source>
</evidence>
<name>A0ABX0G3H2_9RHOB</name>
<accession>A0ABX0G3H2</accession>
<evidence type="ECO:0000256" key="1">
    <source>
        <dbReference type="SAM" id="MobiDB-lite"/>
    </source>
</evidence>
<dbReference type="SUPFAM" id="SSF52980">
    <property type="entry name" value="Restriction endonuclease-like"/>
    <property type="match status" value="1"/>
</dbReference>
<dbReference type="CDD" id="cd01038">
    <property type="entry name" value="Endonuclease_DUF559"/>
    <property type="match status" value="1"/>
</dbReference>
<evidence type="ECO:0000313" key="4">
    <source>
        <dbReference type="Proteomes" id="UP001515660"/>
    </source>
</evidence>
<keyword evidence="3" id="KW-0255">Endonuclease</keyword>
<dbReference type="PANTHER" id="PTHR38590:SF1">
    <property type="entry name" value="BLL0828 PROTEIN"/>
    <property type="match status" value="1"/>
</dbReference>
<sequence length="205" mass="21690">MTGIHPITRLRARKLRTEMTPQERRLWAKLRELNRMLGLHFRRQAPIGPFIADFADLGRRLVIEVDGSGHGGPRDAARDEWLSAQGFQMLRFWNPEVSGNIEGVMQVIFDAIDGESLAEGVPPTPIPSPRGGGEALGASGAREKQRVAHGADAPSPHPSPTRGEGGAALDASSGTDEPGASPPPSWGGDGGGGPPSETRVTGGRE</sequence>
<feature type="domain" description="DUF559" evidence="2">
    <location>
        <begin position="9"/>
        <end position="112"/>
    </location>
</feature>
<feature type="region of interest" description="Disordered" evidence="1">
    <location>
        <begin position="118"/>
        <end position="205"/>
    </location>
</feature>